<evidence type="ECO:0000256" key="6">
    <source>
        <dbReference type="ARBA" id="ARBA00022801"/>
    </source>
</evidence>
<feature type="active site" description="Charge relay system" evidence="9">
    <location>
        <position position="584"/>
    </location>
</feature>
<dbReference type="InterPro" id="IPR023828">
    <property type="entry name" value="Peptidase_S8_Ser-AS"/>
</dbReference>
<dbReference type="Pfam" id="PF02225">
    <property type="entry name" value="PA"/>
    <property type="match status" value="1"/>
</dbReference>
<comment type="similarity">
    <text evidence="2 9 10">Belongs to the peptidase S8 family.</text>
</comment>
<keyword evidence="5 11" id="KW-0732">Signal</keyword>
<evidence type="ECO:0000259" key="14">
    <source>
        <dbReference type="Pfam" id="PF05922"/>
    </source>
</evidence>
<dbReference type="InterPro" id="IPR034197">
    <property type="entry name" value="Peptidases_S8_3"/>
</dbReference>
<feature type="domain" description="Subtilisin-like protease fibronectin type-III" evidence="15">
    <location>
        <begin position="692"/>
        <end position="789"/>
    </location>
</feature>
<name>A0ABW1YQM6_9GAMM</name>
<evidence type="ECO:0000256" key="9">
    <source>
        <dbReference type="PROSITE-ProRule" id="PRU01240"/>
    </source>
</evidence>
<feature type="domain" description="PA" evidence="13">
    <location>
        <begin position="428"/>
        <end position="513"/>
    </location>
</feature>
<evidence type="ECO:0000259" key="12">
    <source>
        <dbReference type="Pfam" id="PF00082"/>
    </source>
</evidence>
<dbReference type="PRINTS" id="PR00723">
    <property type="entry name" value="SUBTILISIN"/>
</dbReference>
<protein>
    <submittedName>
        <fullName evidence="16">S8 family serine peptidase</fullName>
    </submittedName>
</protein>
<dbReference type="Pfam" id="PF00082">
    <property type="entry name" value="Peptidase_S8"/>
    <property type="match status" value="1"/>
</dbReference>
<evidence type="ECO:0000259" key="13">
    <source>
        <dbReference type="Pfam" id="PF02225"/>
    </source>
</evidence>
<evidence type="ECO:0000313" key="17">
    <source>
        <dbReference type="Proteomes" id="UP001596425"/>
    </source>
</evidence>
<dbReference type="Gene3D" id="2.60.40.2310">
    <property type="match status" value="1"/>
</dbReference>
<dbReference type="Gene3D" id="2.60.120.380">
    <property type="match status" value="1"/>
</dbReference>
<dbReference type="PROSITE" id="PS00136">
    <property type="entry name" value="SUBTILASE_ASP"/>
    <property type="match status" value="1"/>
</dbReference>
<dbReference type="InterPro" id="IPR041469">
    <property type="entry name" value="Subtilisin-like_FN3"/>
</dbReference>
<feature type="active site" description="Charge relay system" evidence="9">
    <location>
        <position position="261"/>
    </location>
</feature>
<keyword evidence="8" id="KW-0325">Glycoprotein</keyword>
<dbReference type="PROSITE" id="PS00138">
    <property type="entry name" value="SUBTILASE_SER"/>
    <property type="match status" value="1"/>
</dbReference>
<evidence type="ECO:0000256" key="8">
    <source>
        <dbReference type="ARBA" id="ARBA00023180"/>
    </source>
</evidence>
<keyword evidence="4 9" id="KW-0645">Protease</keyword>
<evidence type="ECO:0000256" key="11">
    <source>
        <dbReference type="SAM" id="SignalP"/>
    </source>
</evidence>
<dbReference type="InterPro" id="IPR015500">
    <property type="entry name" value="Peptidase_S8_subtilisin-rel"/>
</dbReference>
<proteinExistence type="inferred from homology"/>
<dbReference type="InterPro" id="IPR000209">
    <property type="entry name" value="Peptidase_S8/S53_dom"/>
</dbReference>
<organism evidence="16 17">
    <name type="scientific">Microbulbifer taiwanensis</name>
    <dbReference type="NCBI Taxonomy" id="986746"/>
    <lineage>
        <taxon>Bacteria</taxon>
        <taxon>Pseudomonadati</taxon>
        <taxon>Pseudomonadota</taxon>
        <taxon>Gammaproteobacteria</taxon>
        <taxon>Cellvibrionales</taxon>
        <taxon>Microbulbiferaceae</taxon>
        <taxon>Microbulbifer</taxon>
    </lineage>
</organism>
<evidence type="ECO:0000256" key="4">
    <source>
        <dbReference type="ARBA" id="ARBA00022670"/>
    </source>
</evidence>
<keyword evidence="3" id="KW-0964">Secreted</keyword>
<feature type="active site" description="Charge relay system" evidence="9">
    <location>
        <position position="172"/>
    </location>
</feature>
<sequence>MKKTVVTALIAGLLLSFGSLAEPDKGKLKPDFNKKRKIYIVQLAEEPLAAYEGHIPGLAATKPRASRKMNPQSSQFQHYADFLKSRREQVLSAVPGARKVHEYKVAFNGFAALMSSKEAETLRARKDVLGVWEDKLLKPQTDSTRDFLGLTGIRGPWLWGITGEDVVIGVIDSGIHPEHPSVADVPTPKRGDRGREISFGPAPEHFVGEGCDFGNSDFNPADAPFECNNKLIKAQSFSESFLTVNTLADYEFLSARDADGHGTHTATTAGGNYGVEGPAGGTLSGMAPRARVAVYKVCWDAPNPDDSGCFSSDSMAAIDQAVADGVDVINFSVGGSSTTFNGPDDIAFLFAADAGVFVSVSAGNSGPGAETIGTPSGVPWVTSVAAAEDNQNFGTGLQLDAPADIAATFEGLEGGGPVRLADVGAISASVIAAEPLDACGPLANAAEMEGQIALVIRGACAFSDKYNNAAAAGARAIVVYNDGTAADRMDPIVMSAPDTTIPGIMIRHPDGDLIASSADSAGTLSPEIQVAREDRITGFSSRGANAGAPDIIKPDVAAPGVGIIAGTTPVSSGGSLFASLSGTSMASPHVAGVMALLKQVHPEWTPAMAKSALMTTARTGLRKSFGPQAADPFDMGAGAIDPGAAFSPGLVYDAGLADYFAFLCGAENQPQLIDPGTCTELESGGYSLDSSDLNLASIGIAELAGSQTITRRVTNVTRGSKWFWASVDAPAGVDVQVNPLILRLREGESANFEVTFTATDQAQLGDWAFGALTWRSLGNRFEVRSPIAVRPVPIAAPAQLSASGSDGSLSVDVQFGYSGAYQAQMNGLAEGIPFPGAVEDGGDNLIFFDVPEGTDLARVALFDADVGTGDGSDDLDLQVYGPAPDFPLVGSSGSPTSAEAVTMRDPQAGQYAVFVIDYASAAGPTPYTLFNFNLTGDAGNSVVGAPTVAAVGQSGEISIEWMGLAPGIRALGLLGHGDGTQTFAETEVMVNTQ</sequence>
<evidence type="ECO:0000256" key="1">
    <source>
        <dbReference type="ARBA" id="ARBA00004613"/>
    </source>
</evidence>
<keyword evidence="17" id="KW-1185">Reference proteome</keyword>
<dbReference type="SUPFAM" id="SSF52025">
    <property type="entry name" value="PA domain"/>
    <property type="match status" value="1"/>
</dbReference>
<keyword evidence="7 9" id="KW-0720">Serine protease</keyword>
<dbReference type="Proteomes" id="UP001596425">
    <property type="component" value="Unassembled WGS sequence"/>
</dbReference>
<dbReference type="Pfam" id="PF17766">
    <property type="entry name" value="fn3_6"/>
    <property type="match status" value="1"/>
</dbReference>
<dbReference type="InterPro" id="IPR037045">
    <property type="entry name" value="S8pro/Inhibitor_I9_sf"/>
</dbReference>
<accession>A0ABW1YQM6</accession>
<evidence type="ECO:0000256" key="2">
    <source>
        <dbReference type="ARBA" id="ARBA00011073"/>
    </source>
</evidence>
<evidence type="ECO:0000256" key="7">
    <source>
        <dbReference type="ARBA" id="ARBA00022825"/>
    </source>
</evidence>
<dbReference type="SUPFAM" id="SSF52743">
    <property type="entry name" value="Subtilisin-like"/>
    <property type="match status" value="1"/>
</dbReference>
<dbReference type="Pfam" id="PF05922">
    <property type="entry name" value="Inhibitor_I9"/>
    <property type="match status" value="1"/>
</dbReference>
<dbReference type="InterPro" id="IPR045051">
    <property type="entry name" value="SBT"/>
</dbReference>
<comment type="caution">
    <text evidence="16">The sequence shown here is derived from an EMBL/GenBank/DDBJ whole genome shotgun (WGS) entry which is preliminary data.</text>
</comment>
<feature type="domain" description="Inhibitor I9" evidence="14">
    <location>
        <begin position="39"/>
        <end position="138"/>
    </location>
</feature>
<dbReference type="EMBL" id="JBHSVR010000001">
    <property type="protein sequence ID" value="MFC6633877.1"/>
    <property type="molecule type" value="Genomic_DNA"/>
</dbReference>
<dbReference type="InterPro" id="IPR023827">
    <property type="entry name" value="Peptidase_S8_Asp-AS"/>
</dbReference>
<dbReference type="Gene3D" id="3.40.50.200">
    <property type="entry name" value="Peptidase S8/S53 domain"/>
    <property type="match status" value="1"/>
</dbReference>
<evidence type="ECO:0000313" key="16">
    <source>
        <dbReference type="EMBL" id="MFC6633877.1"/>
    </source>
</evidence>
<dbReference type="InterPro" id="IPR046450">
    <property type="entry name" value="PA_dom_sf"/>
</dbReference>
<dbReference type="Gene3D" id="3.50.30.30">
    <property type="match status" value="1"/>
</dbReference>
<comment type="subcellular location">
    <subcellularLocation>
        <location evidence="1">Secreted</location>
    </subcellularLocation>
</comment>
<dbReference type="PANTHER" id="PTHR10795">
    <property type="entry name" value="PROPROTEIN CONVERTASE SUBTILISIN/KEXIN"/>
    <property type="match status" value="1"/>
</dbReference>
<evidence type="ECO:0000256" key="5">
    <source>
        <dbReference type="ARBA" id="ARBA00022729"/>
    </source>
</evidence>
<gene>
    <name evidence="16" type="ORF">ACFQBM_11310</name>
</gene>
<feature type="chain" id="PRO_5046281630" evidence="11">
    <location>
        <begin position="22"/>
        <end position="993"/>
    </location>
</feature>
<dbReference type="InterPro" id="IPR010259">
    <property type="entry name" value="S8pro/Inhibitor_I9"/>
</dbReference>
<dbReference type="RefSeq" id="WP_193190541.1">
    <property type="nucleotide sequence ID" value="NZ_JACZFR010000013.1"/>
</dbReference>
<reference evidence="17" key="1">
    <citation type="journal article" date="2019" name="Int. J. Syst. Evol. Microbiol.">
        <title>The Global Catalogue of Microorganisms (GCM) 10K type strain sequencing project: providing services to taxonomists for standard genome sequencing and annotation.</title>
        <authorList>
            <consortium name="The Broad Institute Genomics Platform"/>
            <consortium name="The Broad Institute Genome Sequencing Center for Infectious Disease"/>
            <person name="Wu L."/>
            <person name="Ma J."/>
        </authorList>
    </citation>
    <scope>NUCLEOTIDE SEQUENCE [LARGE SCALE GENOMIC DNA]</scope>
    <source>
        <strain evidence="17">CGMCC 1.13718</strain>
    </source>
</reference>
<dbReference type="InterPro" id="IPR036852">
    <property type="entry name" value="Peptidase_S8/S53_dom_sf"/>
</dbReference>
<dbReference type="Gene3D" id="3.30.70.80">
    <property type="entry name" value="Peptidase S8 propeptide/proteinase inhibitor I9"/>
    <property type="match status" value="1"/>
</dbReference>
<evidence type="ECO:0000259" key="15">
    <source>
        <dbReference type="Pfam" id="PF17766"/>
    </source>
</evidence>
<feature type="signal peptide" evidence="11">
    <location>
        <begin position="1"/>
        <end position="21"/>
    </location>
</feature>
<keyword evidence="6 9" id="KW-0378">Hydrolase</keyword>
<dbReference type="CDD" id="cd04852">
    <property type="entry name" value="Peptidases_S8_3"/>
    <property type="match status" value="1"/>
</dbReference>
<evidence type="ECO:0000256" key="3">
    <source>
        <dbReference type="ARBA" id="ARBA00022525"/>
    </source>
</evidence>
<feature type="domain" description="Peptidase S8/S53" evidence="12">
    <location>
        <begin position="163"/>
        <end position="625"/>
    </location>
</feature>
<dbReference type="InterPro" id="IPR003137">
    <property type="entry name" value="PA_domain"/>
</dbReference>
<dbReference type="PROSITE" id="PS51892">
    <property type="entry name" value="SUBTILASE"/>
    <property type="match status" value="1"/>
</dbReference>
<evidence type="ECO:0000256" key="10">
    <source>
        <dbReference type="RuleBase" id="RU003355"/>
    </source>
</evidence>